<keyword evidence="1" id="KW-0723">Serine/threonine-protein kinase</keyword>
<dbReference type="InterPro" id="IPR050267">
    <property type="entry name" value="Anti-sigma-factor_SerPK"/>
</dbReference>
<proteinExistence type="predicted"/>
<feature type="domain" description="Histidine kinase/HSP90-like ATPase" evidence="2">
    <location>
        <begin position="29"/>
        <end position="143"/>
    </location>
</feature>
<dbReference type="EMBL" id="PYXZ01000002">
    <property type="protein sequence ID" value="PUA81454.1"/>
    <property type="molecule type" value="Genomic_DNA"/>
</dbReference>
<dbReference type="InterPro" id="IPR036890">
    <property type="entry name" value="HATPase_C_sf"/>
</dbReference>
<dbReference type="Pfam" id="PF13581">
    <property type="entry name" value="HATPase_c_2"/>
    <property type="match status" value="1"/>
</dbReference>
<dbReference type="Gene3D" id="3.30.565.10">
    <property type="entry name" value="Histidine kinase-like ATPase, C-terminal domain"/>
    <property type="match status" value="1"/>
</dbReference>
<name>A0A2R7YYS2_9ACTN</name>
<dbReference type="Proteomes" id="UP000244867">
    <property type="component" value="Unassembled WGS sequence"/>
</dbReference>
<protein>
    <submittedName>
        <fullName evidence="3">ATP-binding protein</fullName>
    </submittedName>
</protein>
<keyword evidence="1" id="KW-0418">Kinase</keyword>
<evidence type="ECO:0000256" key="1">
    <source>
        <dbReference type="ARBA" id="ARBA00022527"/>
    </source>
</evidence>
<dbReference type="InterPro" id="IPR003594">
    <property type="entry name" value="HATPase_dom"/>
</dbReference>
<gene>
    <name evidence="3" type="ORF">C7S10_05040</name>
</gene>
<sequence>MGNRAALVYPLRPAERAPLPLNRDPLSLSQTPRAAADARHWVAHICRELGREDLLECAELGTSELVANAILHGLEPITVRVRGTATHPRIEVSDGSSEAPVPPVATADPDDLLATFGRGLSIVAMAAVAWGASIEDNGKVVWFEPATGVGDHEAAEPVFDSLTEPDVTTRSDHAVAVRLLGLDVPLAFSLSRQYADLRRELRLLAVAHQDAYPLAANLSAMFSSYERQLPSEVSFAVKRARRDGSEAIDLDVTVEPEAAPILRTMLEMFDLADAFCKAERLLSIQRTPEQRAFHVWYLSEYIRQIDGEAPVNFRQSEPVRSLGDQQVS</sequence>
<keyword evidence="1" id="KW-0808">Transferase</keyword>
<dbReference type="PANTHER" id="PTHR35526:SF3">
    <property type="entry name" value="ANTI-SIGMA-F FACTOR RSBW"/>
    <property type="match status" value="1"/>
</dbReference>
<dbReference type="CDD" id="cd16936">
    <property type="entry name" value="HATPase_RsbW-like"/>
    <property type="match status" value="1"/>
</dbReference>
<keyword evidence="4" id="KW-1185">Reference proteome</keyword>
<organism evidence="3 4">
    <name type="scientific">Nocardioides currus</name>
    <dbReference type="NCBI Taxonomy" id="2133958"/>
    <lineage>
        <taxon>Bacteria</taxon>
        <taxon>Bacillati</taxon>
        <taxon>Actinomycetota</taxon>
        <taxon>Actinomycetes</taxon>
        <taxon>Propionibacteriales</taxon>
        <taxon>Nocardioidaceae</taxon>
        <taxon>Nocardioides</taxon>
    </lineage>
</organism>
<evidence type="ECO:0000313" key="3">
    <source>
        <dbReference type="EMBL" id="PUA81454.1"/>
    </source>
</evidence>
<evidence type="ECO:0000259" key="2">
    <source>
        <dbReference type="Pfam" id="PF13581"/>
    </source>
</evidence>
<evidence type="ECO:0000313" key="4">
    <source>
        <dbReference type="Proteomes" id="UP000244867"/>
    </source>
</evidence>
<keyword evidence="3" id="KW-0547">Nucleotide-binding</keyword>
<reference evidence="3 4" key="1">
    <citation type="submission" date="2018-03" db="EMBL/GenBank/DDBJ databases">
        <authorList>
            <person name="Keele B.F."/>
        </authorList>
    </citation>
    <scope>NUCLEOTIDE SEQUENCE [LARGE SCALE GENOMIC DNA]</scope>
    <source>
        <strain evidence="3 4">IB-3</strain>
    </source>
</reference>
<accession>A0A2R7YYS2</accession>
<dbReference type="OrthoDB" id="5244329at2"/>
<dbReference type="PANTHER" id="PTHR35526">
    <property type="entry name" value="ANTI-SIGMA-F FACTOR RSBW-RELATED"/>
    <property type="match status" value="1"/>
</dbReference>
<dbReference type="SUPFAM" id="SSF55874">
    <property type="entry name" value="ATPase domain of HSP90 chaperone/DNA topoisomerase II/histidine kinase"/>
    <property type="match status" value="1"/>
</dbReference>
<dbReference type="GO" id="GO:0005524">
    <property type="term" value="F:ATP binding"/>
    <property type="evidence" value="ECO:0007669"/>
    <property type="project" value="UniProtKB-KW"/>
</dbReference>
<keyword evidence="3" id="KW-0067">ATP-binding</keyword>
<comment type="caution">
    <text evidence="3">The sequence shown here is derived from an EMBL/GenBank/DDBJ whole genome shotgun (WGS) entry which is preliminary data.</text>
</comment>
<dbReference type="GO" id="GO:0004674">
    <property type="term" value="F:protein serine/threonine kinase activity"/>
    <property type="evidence" value="ECO:0007669"/>
    <property type="project" value="UniProtKB-KW"/>
</dbReference>
<dbReference type="AlphaFoldDB" id="A0A2R7YYS2"/>